<keyword evidence="6 7" id="KW-0472">Membrane</keyword>
<evidence type="ECO:0000313" key="9">
    <source>
        <dbReference type="EMBL" id="MFC3884746.1"/>
    </source>
</evidence>
<organism evidence="9 10">
    <name type="scientific">Bacillus songklensis</name>
    <dbReference type="NCBI Taxonomy" id="1069116"/>
    <lineage>
        <taxon>Bacteria</taxon>
        <taxon>Bacillati</taxon>
        <taxon>Bacillota</taxon>
        <taxon>Bacilli</taxon>
        <taxon>Bacillales</taxon>
        <taxon>Bacillaceae</taxon>
        <taxon>Bacillus</taxon>
    </lineage>
</organism>
<feature type="transmembrane region" description="Helical" evidence="7">
    <location>
        <begin position="30"/>
        <end position="55"/>
    </location>
</feature>
<evidence type="ECO:0000256" key="6">
    <source>
        <dbReference type="ARBA" id="ARBA00023136"/>
    </source>
</evidence>
<evidence type="ECO:0000256" key="2">
    <source>
        <dbReference type="ARBA" id="ARBA00022475"/>
    </source>
</evidence>
<comment type="caution">
    <text evidence="9">The sequence shown here is derived from an EMBL/GenBank/DDBJ whole genome shotgun (WGS) entry which is preliminary data.</text>
</comment>
<dbReference type="PANTHER" id="PTHR14969">
    <property type="entry name" value="SPHINGOSINE-1-PHOSPHATE PHOSPHOHYDROLASE"/>
    <property type="match status" value="1"/>
</dbReference>
<evidence type="ECO:0000256" key="4">
    <source>
        <dbReference type="ARBA" id="ARBA00022801"/>
    </source>
</evidence>
<dbReference type="Gene3D" id="1.20.144.10">
    <property type="entry name" value="Phosphatidic acid phosphatase type 2/haloperoxidase"/>
    <property type="match status" value="1"/>
</dbReference>
<dbReference type="PANTHER" id="PTHR14969:SF62">
    <property type="entry name" value="DECAPRENYLPHOSPHORYL-5-PHOSPHORIBOSE PHOSPHATASE RV3807C-RELATED"/>
    <property type="match status" value="1"/>
</dbReference>
<feature type="transmembrane region" description="Helical" evidence="7">
    <location>
        <begin position="131"/>
        <end position="150"/>
    </location>
</feature>
<feature type="domain" description="Phosphatidic acid phosphatase type 2/haloperoxidase" evidence="8">
    <location>
        <begin position="63"/>
        <end position="171"/>
    </location>
</feature>
<dbReference type="InterPro" id="IPR036938">
    <property type="entry name" value="PAP2/HPO_sf"/>
</dbReference>
<evidence type="ECO:0000256" key="5">
    <source>
        <dbReference type="ARBA" id="ARBA00022989"/>
    </source>
</evidence>
<name>A0ABV8B5Z8_9BACI</name>
<reference evidence="10" key="1">
    <citation type="journal article" date="2019" name="Int. J. Syst. Evol. Microbiol.">
        <title>The Global Catalogue of Microorganisms (GCM) 10K type strain sequencing project: providing services to taxonomists for standard genome sequencing and annotation.</title>
        <authorList>
            <consortium name="The Broad Institute Genomics Platform"/>
            <consortium name="The Broad Institute Genome Sequencing Center for Infectious Disease"/>
            <person name="Wu L."/>
            <person name="Ma J."/>
        </authorList>
    </citation>
    <scope>NUCLEOTIDE SEQUENCE [LARGE SCALE GENOMIC DNA]</scope>
    <source>
        <strain evidence="10">CCUG 61889</strain>
    </source>
</reference>
<feature type="transmembrane region" description="Helical" evidence="7">
    <location>
        <begin position="156"/>
        <end position="173"/>
    </location>
</feature>
<evidence type="ECO:0000256" key="1">
    <source>
        <dbReference type="ARBA" id="ARBA00004651"/>
    </source>
</evidence>
<gene>
    <name evidence="9" type="ORF">ACFOU2_15185</name>
</gene>
<dbReference type="InterPro" id="IPR000326">
    <property type="entry name" value="PAP2/HPO"/>
</dbReference>
<comment type="subcellular location">
    <subcellularLocation>
        <location evidence="1">Cell membrane</location>
        <topology evidence="1">Multi-pass membrane protein</topology>
    </subcellularLocation>
</comment>
<evidence type="ECO:0000259" key="8">
    <source>
        <dbReference type="SMART" id="SM00014"/>
    </source>
</evidence>
<keyword evidence="4" id="KW-0378">Hydrolase</keyword>
<keyword evidence="5 7" id="KW-1133">Transmembrane helix</keyword>
<proteinExistence type="predicted"/>
<dbReference type="EMBL" id="JBHRZT010000059">
    <property type="protein sequence ID" value="MFC3884746.1"/>
    <property type="molecule type" value="Genomic_DNA"/>
</dbReference>
<protein>
    <submittedName>
        <fullName evidence="9">Phosphatase PAP2 family protein</fullName>
    </submittedName>
</protein>
<dbReference type="RefSeq" id="WP_377916517.1">
    <property type="nucleotide sequence ID" value="NZ_JBHRZT010000059.1"/>
</dbReference>
<dbReference type="SMART" id="SM00014">
    <property type="entry name" value="acidPPc"/>
    <property type="match status" value="1"/>
</dbReference>
<keyword evidence="10" id="KW-1185">Reference proteome</keyword>
<feature type="transmembrane region" description="Helical" evidence="7">
    <location>
        <begin position="61"/>
        <end position="80"/>
    </location>
</feature>
<sequence>MAKIVRHLHDVECHLFKTLNQHFDRKWLNFYFRTITHFGGAAITISSVLLLMFLITGNLKATSYASAFALALSHIPVAIAKKIYPRKRPYLELAGTKVLENPLQDHSFPSGHSTAVFSVITPIILSYPASALVLLPIGCSVGLSRIYLGLHYPTDVLAGMVLGTSVGFLSFALF</sequence>
<evidence type="ECO:0000313" key="10">
    <source>
        <dbReference type="Proteomes" id="UP001595752"/>
    </source>
</evidence>
<accession>A0ABV8B5Z8</accession>
<keyword evidence="2" id="KW-1003">Cell membrane</keyword>
<evidence type="ECO:0000256" key="7">
    <source>
        <dbReference type="SAM" id="Phobius"/>
    </source>
</evidence>
<dbReference type="SUPFAM" id="SSF48317">
    <property type="entry name" value="Acid phosphatase/Vanadium-dependent haloperoxidase"/>
    <property type="match status" value="1"/>
</dbReference>
<keyword evidence="3 7" id="KW-0812">Transmembrane</keyword>
<dbReference type="Proteomes" id="UP001595752">
    <property type="component" value="Unassembled WGS sequence"/>
</dbReference>
<evidence type="ECO:0000256" key="3">
    <source>
        <dbReference type="ARBA" id="ARBA00022692"/>
    </source>
</evidence>
<dbReference type="Pfam" id="PF01569">
    <property type="entry name" value="PAP2"/>
    <property type="match status" value="1"/>
</dbReference>